<dbReference type="Pfam" id="PF00639">
    <property type="entry name" value="Rotamase"/>
    <property type="match status" value="2"/>
</dbReference>
<proteinExistence type="predicted"/>
<dbReference type="Gene3D" id="1.10.4030.10">
    <property type="entry name" value="Porin chaperone SurA, peptide-binding domain"/>
    <property type="match status" value="1"/>
</dbReference>
<dbReference type="Proteomes" id="UP001595528">
    <property type="component" value="Unassembled WGS sequence"/>
</dbReference>
<keyword evidence="4 9" id="KW-0697">Rotamase</keyword>
<feature type="domain" description="PpiC" evidence="10">
    <location>
        <begin position="193"/>
        <end position="291"/>
    </location>
</feature>
<gene>
    <name evidence="11" type="ORF">ACFOGJ_00340</name>
</gene>
<dbReference type="SUPFAM" id="SSF109998">
    <property type="entry name" value="Triger factor/SurA peptide-binding domain-like"/>
    <property type="match status" value="1"/>
</dbReference>
<dbReference type="PROSITE" id="PS50198">
    <property type="entry name" value="PPIC_PPIASE_2"/>
    <property type="match status" value="2"/>
</dbReference>
<evidence type="ECO:0000256" key="6">
    <source>
        <dbReference type="ARBA" id="ARBA00023235"/>
    </source>
</evidence>
<dbReference type="Gene3D" id="3.10.50.40">
    <property type="match status" value="2"/>
</dbReference>
<dbReference type="RefSeq" id="WP_379897391.1">
    <property type="nucleotide sequence ID" value="NZ_JBHRTR010000003.1"/>
</dbReference>
<name>A0ABV7KTN0_9PROT</name>
<evidence type="ECO:0000256" key="7">
    <source>
        <dbReference type="ARBA" id="ARBA00030642"/>
    </source>
</evidence>
<dbReference type="InterPro" id="IPR015391">
    <property type="entry name" value="SurA_N"/>
</dbReference>
<evidence type="ECO:0000256" key="2">
    <source>
        <dbReference type="ARBA" id="ARBA00022729"/>
    </source>
</evidence>
<organism evidence="11 12">
    <name type="scientific">Marinibaculum pumilum</name>
    <dbReference type="NCBI Taxonomy" id="1766165"/>
    <lineage>
        <taxon>Bacteria</taxon>
        <taxon>Pseudomonadati</taxon>
        <taxon>Pseudomonadota</taxon>
        <taxon>Alphaproteobacteria</taxon>
        <taxon>Rhodospirillales</taxon>
        <taxon>Rhodospirillaceae</taxon>
        <taxon>Marinibaculum</taxon>
    </lineage>
</organism>
<dbReference type="GO" id="GO:0003755">
    <property type="term" value="F:peptidyl-prolyl cis-trans isomerase activity"/>
    <property type="evidence" value="ECO:0007669"/>
    <property type="project" value="UniProtKB-EC"/>
</dbReference>
<evidence type="ECO:0000256" key="8">
    <source>
        <dbReference type="ARBA" id="ARBA00031484"/>
    </source>
</evidence>
<dbReference type="SUPFAM" id="SSF54534">
    <property type="entry name" value="FKBP-like"/>
    <property type="match status" value="2"/>
</dbReference>
<keyword evidence="3" id="KW-0574">Periplasm</keyword>
<dbReference type="PANTHER" id="PTHR47637:SF1">
    <property type="entry name" value="CHAPERONE SURA"/>
    <property type="match status" value="1"/>
</dbReference>
<evidence type="ECO:0000259" key="10">
    <source>
        <dbReference type="PROSITE" id="PS50198"/>
    </source>
</evidence>
<sequence length="443" mass="48419">MHPKSKTNSASRLPGDASTAWGFRLAAILALLLGLAAAGLPQHATAQQLQRIVAVVNDEVISAHDMEGRLDLVVRSANLPDTKETRQNLRPQILRTLIDERLQLQEAEARGIEVTEEELQNSFAALERNNNMQPGTLDQALESRGIDKSAVAAQVKAEIAWGKLLRQQVLPRVQISDQQVQNEIKRWQSLEGQTEYHLAEILLIPDSPEDAARAGEVAQRLVEDMRKGARFSVTAQQFSQGPTAAAGGDIGWVDSASMLEEVRTVVEAMPVGALTDPIEIPGGWTIIFLRDKRIIGATDGSNSRFTLAQLAWAAPEQLSAGQREAIAQKARAAKAQISGCGDVEAAAKAHGADEAGQLGQVRLADLPPQFRQALQPLKAGDVTDPVDNGRGFVLLVVCNRVDQEDDRTDPEKVRERLANDRIGLQARRYLRDLRRDALIEIRN</sequence>
<keyword evidence="2" id="KW-0732">Signal</keyword>
<dbReference type="InterPro" id="IPR000297">
    <property type="entry name" value="PPIase_PpiC"/>
</dbReference>
<keyword evidence="5" id="KW-0143">Chaperone</keyword>
<evidence type="ECO:0000256" key="9">
    <source>
        <dbReference type="PROSITE-ProRule" id="PRU00278"/>
    </source>
</evidence>
<evidence type="ECO:0000313" key="11">
    <source>
        <dbReference type="EMBL" id="MFC3225657.1"/>
    </source>
</evidence>
<evidence type="ECO:0000256" key="4">
    <source>
        <dbReference type="ARBA" id="ARBA00023110"/>
    </source>
</evidence>
<keyword evidence="12" id="KW-1185">Reference proteome</keyword>
<evidence type="ECO:0000256" key="1">
    <source>
        <dbReference type="ARBA" id="ARBA00018370"/>
    </source>
</evidence>
<dbReference type="InterPro" id="IPR027304">
    <property type="entry name" value="Trigger_fact/SurA_dom_sf"/>
</dbReference>
<dbReference type="EMBL" id="JBHRTR010000003">
    <property type="protein sequence ID" value="MFC3225657.1"/>
    <property type="molecule type" value="Genomic_DNA"/>
</dbReference>
<dbReference type="PANTHER" id="PTHR47637">
    <property type="entry name" value="CHAPERONE SURA"/>
    <property type="match status" value="1"/>
</dbReference>
<dbReference type="Pfam" id="PF09312">
    <property type="entry name" value="SurA_N"/>
    <property type="match status" value="1"/>
</dbReference>
<protein>
    <recommendedName>
        <fullName evidence="1">Parvulin-like PPIase</fullName>
    </recommendedName>
    <alternativeName>
        <fullName evidence="7">Peptidyl-prolyl cis-trans isomerase plp</fullName>
    </alternativeName>
    <alternativeName>
        <fullName evidence="8">Rotamase plp</fullName>
    </alternativeName>
</protein>
<dbReference type="InterPro" id="IPR046357">
    <property type="entry name" value="PPIase_dom_sf"/>
</dbReference>
<evidence type="ECO:0000256" key="3">
    <source>
        <dbReference type="ARBA" id="ARBA00022764"/>
    </source>
</evidence>
<reference evidence="12" key="1">
    <citation type="journal article" date="2019" name="Int. J. Syst. Evol. Microbiol.">
        <title>The Global Catalogue of Microorganisms (GCM) 10K type strain sequencing project: providing services to taxonomists for standard genome sequencing and annotation.</title>
        <authorList>
            <consortium name="The Broad Institute Genomics Platform"/>
            <consortium name="The Broad Institute Genome Sequencing Center for Infectious Disease"/>
            <person name="Wu L."/>
            <person name="Ma J."/>
        </authorList>
    </citation>
    <scope>NUCLEOTIDE SEQUENCE [LARGE SCALE GENOMIC DNA]</scope>
    <source>
        <strain evidence="12">KCTC 42964</strain>
    </source>
</reference>
<keyword evidence="6 9" id="KW-0413">Isomerase</keyword>
<evidence type="ECO:0000313" key="12">
    <source>
        <dbReference type="Proteomes" id="UP001595528"/>
    </source>
</evidence>
<comment type="caution">
    <text evidence="11">The sequence shown here is derived from an EMBL/GenBank/DDBJ whole genome shotgun (WGS) entry which is preliminary data.</text>
</comment>
<evidence type="ECO:0000256" key="5">
    <source>
        <dbReference type="ARBA" id="ARBA00023186"/>
    </source>
</evidence>
<accession>A0ABV7KTN0</accession>
<dbReference type="InterPro" id="IPR050280">
    <property type="entry name" value="OMP_Chaperone_SurA"/>
</dbReference>
<feature type="domain" description="PpiC" evidence="10">
    <location>
        <begin position="302"/>
        <end position="399"/>
    </location>
</feature>